<dbReference type="EMBL" id="JANSHE010000141">
    <property type="protein sequence ID" value="KAJ3015849.1"/>
    <property type="molecule type" value="Genomic_DNA"/>
</dbReference>
<accession>A0ACC1Q9J1</accession>
<gene>
    <name evidence="1" type="ORF">NUW54_g935</name>
</gene>
<proteinExistence type="predicted"/>
<sequence length="111" mass="12627">MPRLTRIRTPSVPCKTRHGERRIRLSRQTLVEGYYKNSRLHHLSTWKAELKNLVAEAQERAENGGTEAWNRLSTPQEAPSASQSAVDVIVQQNLGGRGHENGQRCEELRKV</sequence>
<reference evidence="1" key="1">
    <citation type="submission" date="2022-08" db="EMBL/GenBank/DDBJ databases">
        <title>Genome Sequence of Pycnoporus sanguineus.</title>
        <authorList>
            <person name="Buettner E."/>
        </authorList>
    </citation>
    <scope>NUCLEOTIDE SEQUENCE</scope>
    <source>
        <strain evidence="1">CG-C14</strain>
    </source>
</reference>
<evidence type="ECO:0000313" key="1">
    <source>
        <dbReference type="EMBL" id="KAJ3015849.1"/>
    </source>
</evidence>
<protein>
    <submittedName>
        <fullName evidence="1">Uncharacterized protein</fullName>
    </submittedName>
</protein>
<comment type="caution">
    <text evidence="1">The sequence shown here is derived from an EMBL/GenBank/DDBJ whole genome shotgun (WGS) entry which is preliminary data.</text>
</comment>
<evidence type="ECO:0000313" key="2">
    <source>
        <dbReference type="Proteomes" id="UP001144978"/>
    </source>
</evidence>
<dbReference type="Proteomes" id="UP001144978">
    <property type="component" value="Unassembled WGS sequence"/>
</dbReference>
<organism evidence="1 2">
    <name type="scientific">Trametes sanguinea</name>
    <dbReference type="NCBI Taxonomy" id="158606"/>
    <lineage>
        <taxon>Eukaryota</taxon>
        <taxon>Fungi</taxon>
        <taxon>Dikarya</taxon>
        <taxon>Basidiomycota</taxon>
        <taxon>Agaricomycotina</taxon>
        <taxon>Agaricomycetes</taxon>
        <taxon>Polyporales</taxon>
        <taxon>Polyporaceae</taxon>
        <taxon>Trametes</taxon>
    </lineage>
</organism>
<name>A0ACC1Q9J1_9APHY</name>
<keyword evidence="2" id="KW-1185">Reference proteome</keyword>